<dbReference type="Pfam" id="PF05725">
    <property type="entry name" value="FNIP"/>
    <property type="match status" value="1"/>
</dbReference>
<protein>
    <submittedName>
        <fullName evidence="2">Putative FNIP repeat-containing protein</fullName>
    </submittedName>
</protein>
<dbReference type="Proteomes" id="UP000241474">
    <property type="component" value="Segment"/>
</dbReference>
<organism evidence="2 3">
    <name type="scientific">Acanthamoeba polyphaga mimivirus</name>
    <name type="common">APMV</name>
    <dbReference type="NCBI Taxonomy" id="212035"/>
    <lineage>
        <taxon>Viruses</taxon>
        <taxon>Varidnaviria</taxon>
        <taxon>Bamfordvirae</taxon>
        <taxon>Nucleocytoviricota</taxon>
        <taxon>Megaviricetes</taxon>
        <taxon>Imitervirales</taxon>
        <taxon>Mimiviridae</taxon>
        <taxon>Megamimivirinae</taxon>
        <taxon>Mimivirus</taxon>
        <taxon>Mimivirus bradfordmassiliense</taxon>
    </lineage>
</organism>
<dbReference type="InterPro" id="IPR051251">
    <property type="entry name" value="STK_FNIP-Repeat"/>
</dbReference>
<evidence type="ECO:0000256" key="1">
    <source>
        <dbReference type="ARBA" id="ARBA00022737"/>
    </source>
</evidence>
<organismHost>
    <name type="scientific">Acanthamoeba polyphaga</name>
    <name type="common">Amoeba</name>
    <dbReference type="NCBI Taxonomy" id="5757"/>
</organismHost>
<evidence type="ECO:0000313" key="2">
    <source>
        <dbReference type="EMBL" id="AKI79051.1"/>
    </source>
</evidence>
<dbReference type="EMBL" id="KM982401">
    <property type="protein sequence ID" value="AKI79051.1"/>
    <property type="molecule type" value="Genomic_DNA"/>
</dbReference>
<dbReference type="PANTHER" id="PTHR32134:SF92">
    <property type="entry name" value="FNIP REPEAT-CONTAINING PROTEIN"/>
    <property type="match status" value="1"/>
</dbReference>
<reference evidence="2 3" key="1">
    <citation type="submission" date="2014-10" db="EMBL/GenBank/DDBJ databases">
        <title>Pan-genome analysis of Brazilian lineage A amoebal mimiviruses.</title>
        <authorList>
            <person name="Assis F.L."/>
            <person name="Abrahao J.S."/>
            <person name="Kroon E.G."/>
            <person name="Dornas F.P."/>
            <person name="Andrade K.R."/>
            <person name="Borato P.V.M."/>
            <person name="Pilotto M.R."/>
            <person name="Benamar S."/>
            <person name="LaScola B."/>
            <person name="Colson P."/>
        </authorList>
    </citation>
    <scope>NUCLEOTIDE SEQUENCE [LARGE SCALE GENOMIC DNA]</scope>
    <source>
        <strain evidence="2 3">Oyster</strain>
    </source>
</reference>
<name>A0A0G2Y7J5_MIMIV</name>
<dbReference type="InterPro" id="IPR008615">
    <property type="entry name" value="FNIP"/>
</dbReference>
<accession>A0A0G2Y7J5</accession>
<dbReference type="PANTHER" id="PTHR32134">
    <property type="entry name" value="FNIP REPEAT-CONTAINING PROTEIN"/>
    <property type="match status" value="1"/>
</dbReference>
<keyword evidence="1" id="KW-0677">Repeat</keyword>
<evidence type="ECO:0000313" key="3">
    <source>
        <dbReference type="Proteomes" id="UP000241474"/>
    </source>
</evidence>
<proteinExistence type="predicted"/>
<sequence>MSILQILDNDVLRNIIDYLDLKYETTFVSTCQYLYYYRKTFRRIYRLEKIIVFELKNSDHIIPENTTHLVITFNQPIGKINIPKNVSRLTFCPQFNKSIDDIPSTITHLLLGAAFNGEVSNIPTSVAHLKLDVSFKRKLSEIPLSVTHLTLNSYDT</sequence>